<dbReference type="AlphaFoldDB" id="A0A7J0EZR1"/>
<reference evidence="1 2" key="1">
    <citation type="submission" date="2019-07" db="EMBL/GenBank/DDBJ databases">
        <title>De Novo Assembly of kiwifruit Actinidia rufa.</title>
        <authorList>
            <person name="Sugita-Konishi S."/>
            <person name="Sato K."/>
            <person name="Mori E."/>
            <person name="Abe Y."/>
            <person name="Kisaki G."/>
            <person name="Hamano K."/>
            <person name="Suezawa K."/>
            <person name="Otani M."/>
            <person name="Fukuda T."/>
            <person name="Manabe T."/>
            <person name="Gomi K."/>
            <person name="Tabuchi M."/>
            <person name="Akimitsu K."/>
            <person name="Kataoka I."/>
        </authorList>
    </citation>
    <scope>NUCLEOTIDE SEQUENCE [LARGE SCALE GENOMIC DNA]</scope>
    <source>
        <strain evidence="2">cv. Fuchu</strain>
    </source>
</reference>
<comment type="caution">
    <text evidence="1">The sequence shown here is derived from an EMBL/GenBank/DDBJ whole genome shotgun (WGS) entry which is preliminary data.</text>
</comment>
<keyword evidence="2" id="KW-1185">Reference proteome</keyword>
<dbReference type="EMBL" id="BJWL01000007">
    <property type="protein sequence ID" value="GFY91117.1"/>
    <property type="molecule type" value="Genomic_DNA"/>
</dbReference>
<evidence type="ECO:0000313" key="1">
    <source>
        <dbReference type="EMBL" id="GFY91117.1"/>
    </source>
</evidence>
<evidence type="ECO:0000313" key="2">
    <source>
        <dbReference type="Proteomes" id="UP000585474"/>
    </source>
</evidence>
<protein>
    <submittedName>
        <fullName evidence="1">Uncharacterized protein</fullName>
    </submittedName>
</protein>
<accession>A0A7J0EZR1</accession>
<organism evidence="1 2">
    <name type="scientific">Actinidia rufa</name>
    <dbReference type="NCBI Taxonomy" id="165716"/>
    <lineage>
        <taxon>Eukaryota</taxon>
        <taxon>Viridiplantae</taxon>
        <taxon>Streptophyta</taxon>
        <taxon>Embryophyta</taxon>
        <taxon>Tracheophyta</taxon>
        <taxon>Spermatophyta</taxon>
        <taxon>Magnoliopsida</taxon>
        <taxon>eudicotyledons</taxon>
        <taxon>Gunneridae</taxon>
        <taxon>Pentapetalae</taxon>
        <taxon>asterids</taxon>
        <taxon>Ericales</taxon>
        <taxon>Actinidiaceae</taxon>
        <taxon>Actinidia</taxon>
    </lineage>
</organism>
<name>A0A7J0EZR1_9ERIC</name>
<dbReference type="Proteomes" id="UP000585474">
    <property type="component" value="Unassembled WGS sequence"/>
</dbReference>
<sequence length="223" mass="24548">MEWIELKDLSSELDPTLSTLLGNLLITKKSNGEGDKEGCFWSETSLIWPDNFWVGLGPPKFYPGVSACWGEREAGGKGEAGKIFYSQTLDTRIKKGRKDIRGDIHQPNGLLDDSAEDLRLRRFDGDGEKEEVELVRCVVDETSISAKLNKSNAGLLNGITHMNPLLNWIVICTGQVGPEMANNLVAQLLYLEAVDPNKCPVSQIAQNFASSDFLGLSLFLCSL</sequence>
<gene>
    <name evidence="1" type="ORF">Acr_07g0013130</name>
</gene>
<proteinExistence type="predicted"/>